<feature type="region of interest" description="Disordered" evidence="1">
    <location>
        <begin position="1"/>
        <end position="24"/>
    </location>
</feature>
<dbReference type="Proteomes" id="UP000054399">
    <property type="component" value="Unassembled WGS sequence"/>
</dbReference>
<evidence type="ECO:0000313" key="4">
    <source>
        <dbReference type="Proteomes" id="UP000054399"/>
    </source>
</evidence>
<evidence type="ECO:0000256" key="1">
    <source>
        <dbReference type="SAM" id="MobiDB-lite"/>
    </source>
</evidence>
<feature type="compositionally biased region" description="Low complexity" evidence="1">
    <location>
        <begin position="213"/>
        <end position="231"/>
    </location>
</feature>
<feature type="compositionally biased region" description="Polar residues" evidence="1">
    <location>
        <begin position="141"/>
        <end position="151"/>
    </location>
</feature>
<proteinExistence type="predicted"/>
<organism evidence="3 4">
    <name type="scientific">Cryptococcus tetragattii IND107</name>
    <dbReference type="NCBI Taxonomy" id="1296105"/>
    <lineage>
        <taxon>Eukaryota</taxon>
        <taxon>Fungi</taxon>
        <taxon>Dikarya</taxon>
        <taxon>Basidiomycota</taxon>
        <taxon>Agaricomycotina</taxon>
        <taxon>Tremellomycetes</taxon>
        <taxon>Tremellales</taxon>
        <taxon>Cryptococcaceae</taxon>
        <taxon>Cryptococcus</taxon>
        <taxon>Cryptococcus gattii species complex</taxon>
    </lineage>
</organism>
<reference evidence="3" key="2">
    <citation type="submission" date="2024-01" db="EMBL/GenBank/DDBJ databases">
        <title>Comparative genomics of Cryptococcus and Kwoniella reveals pathogenesis evolution and contrasting modes of karyotype evolution via chromosome fusion or intercentromeric recombination.</title>
        <authorList>
            <person name="Coelho M.A."/>
            <person name="David-Palma M."/>
            <person name="Shea T."/>
            <person name="Bowers K."/>
            <person name="Mcginley-Smith S."/>
            <person name="Mohammad A.W."/>
            <person name="Gnirke A."/>
            <person name="Yurkov A.M."/>
            <person name="Nowrousian M."/>
            <person name="Sun S."/>
            <person name="Cuomo C.A."/>
            <person name="Heitman J."/>
        </authorList>
    </citation>
    <scope>NUCLEOTIDE SEQUENCE</scope>
    <source>
        <strain evidence="3">IND107</strain>
    </source>
</reference>
<accession>A0ABR3BT88</accession>
<keyword evidence="4" id="KW-1185">Reference proteome</keyword>
<feature type="compositionally biased region" description="Pro residues" evidence="1">
    <location>
        <begin position="1"/>
        <end position="22"/>
    </location>
</feature>
<feature type="compositionally biased region" description="Polar residues" evidence="1">
    <location>
        <begin position="245"/>
        <end position="254"/>
    </location>
</feature>
<comment type="caution">
    <text evidence="3">The sequence shown here is derived from an EMBL/GenBank/DDBJ whole genome shotgun (WGS) entry which is preliminary data.</text>
</comment>
<keyword evidence="2" id="KW-0472">Membrane</keyword>
<keyword evidence="2" id="KW-1133">Transmembrane helix</keyword>
<dbReference type="GeneID" id="91990334"/>
<dbReference type="EMBL" id="ATAM02000005">
    <property type="protein sequence ID" value="KAL0250170.1"/>
    <property type="molecule type" value="Genomic_DNA"/>
</dbReference>
<evidence type="ECO:0000256" key="2">
    <source>
        <dbReference type="SAM" id="Phobius"/>
    </source>
</evidence>
<name>A0ABR3BT88_9TREE</name>
<gene>
    <name evidence="3" type="ORF">I308_103478</name>
</gene>
<reference evidence="3" key="1">
    <citation type="submission" date="2015-01" db="EMBL/GenBank/DDBJ databases">
        <authorList>
            <consortium name="The Broad Institute Genomics Platform"/>
            <person name="Cuomo C."/>
            <person name="Litvintseva A."/>
            <person name="Chen Y."/>
            <person name="Heitman J."/>
            <person name="Sun S."/>
            <person name="Springer D."/>
            <person name="Dromer F."/>
            <person name="Young S."/>
            <person name="Zeng Q."/>
            <person name="Gargeya S."/>
            <person name="Abouelleil A."/>
            <person name="Alvarado L."/>
            <person name="Chapman S.B."/>
            <person name="Gainer-Dewar J."/>
            <person name="Goldberg J."/>
            <person name="Griggs A."/>
            <person name="Gujja S."/>
            <person name="Hansen M."/>
            <person name="Howarth C."/>
            <person name="Imamovic A."/>
            <person name="Larimer J."/>
            <person name="Murphy C."/>
            <person name="Naylor J."/>
            <person name="Pearson M."/>
            <person name="Priest M."/>
            <person name="Roberts A."/>
            <person name="Saif S."/>
            <person name="Shea T."/>
            <person name="Sykes S."/>
            <person name="Wortman J."/>
            <person name="Nusbaum C."/>
            <person name="Birren B."/>
        </authorList>
    </citation>
    <scope>NUCLEOTIDE SEQUENCE</scope>
    <source>
        <strain evidence="3">IND107</strain>
    </source>
</reference>
<feature type="region of interest" description="Disordered" evidence="1">
    <location>
        <begin position="200"/>
        <end position="265"/>
    </location>
</feature>
<feature type="transmembrane region" description="Helical" evidence="2">
    <location>
        <begin position="29"/>
        <end position="52"/>
    </location>
</feature>
<protein>
    <submittedName>
        <fullName evidence="3">Uncharacterized protein</fullName>
    </submittedName>
</protein>
<sequence length="383" mass="42220">MPPPFTTLPLVPREPPTSPTTPPSSSMSLASLLSILLPLLMLLLAIITLGVYKYVGWRRGKKLDKAVEKHAREVEQRRKLAKIRYAYGIPGMYGSGYDGDRGISGPPVGWCTQKWLEASARRSFISLSSLSVSSSHPCSLVDNTENNTTTESHYETKGQGSDQKRYSQLYQQLQGYRPSAPIGGDAPSYRVLRSHTDEIPLSPDQYGYTINHQAPNSPFQPFSSPPFKQCPTDLPRPQPQPQPQNTAATTDVTKSSSSPPSLPLPTFAIGDDSWIGIEEAMPSRIFPLKSTATTRRFEKRTSPLKRQFEMGSVEDDHAKPGFMRGKLFEKGSSLGLSRVEKQTSTCSTPIEDVFHTLLIYGPGVSDQSDHLEFTDADSSVTAR</sequence>
<dbReference type="RefSeq" id="XP_066614357.1">
    <property type="nucleotide sequence ID" value="XM_066757973.1"/>
</dbReference>
<feature type="region of interest" description="Disordered" evidence="1">
    <location>
        <begin position="133"/>
        <end position="164"/>
    </location>
</feature>
<evidence type="ECO:0000313" key="3">
    <source>
        <dbReference type="EMBL" id="KAL0250170.1"/>
    </source>
</evidence>
<keyword evidence="2" id="KW-0812">Transmembrane</keyword>